<evidence type="ECO:0000256" key="15">
    <source>
        <dbReference type="SAM" id="Phobius"/>
    </source>
</evidence>
<accession>A0A834RGS1</accession>
<evidence type="ECO:0000256" key="7">
    <source>
        <dbReference type="ARBA" id="ARBA00022679"/>
    </source>
</evidence>
<keyword evidence="7 16" id="KW-0808">Transferase</keyword>
<evidence type="ECO:0000256" key="9">
    <source>
        <dbReference type="ARBA" id="ARBA00022824"/>
    </source>
</evidence>
<dbReference type="GO" id="GO:0106073">
    <property type="term" value="F:dolichyl pyrophosphate Glc2Man9GlcNAc2 alpha-1,2-glucosyltransferase activity"/>
    <property type="evidence" value="ECO:0007669"/>
    <property type="project" value="UniProtKB-EC"/>
</dbReference>
<comment type="subcellular location">
    <subcellularLocation>
        <location evidence="1">Endoplasmic reticulum membrane</location>
        <topology evidence="1">Multi-pass membrane protein</topology>
    </subcellularLocation>
</comment>
<evidence type="ECO:0000256" key="11">
    <source>
        <dbReference type="ARBA" id="ARBA00023136"/>
    </source>
</evidence>
<comment type="pathway">
    <text evidence="2">Protein modification; protein glycosylation.</text>
</comment>
<dbReference type="EnsemblMetazoa" id="SSS_71s_mrna">
    <property type="protein sequence ID" value="KAF7496466.1"/>
    <property type="gene ID" value="SSS_71"/>
</dbReference>
<protein>
    <recommendedName>
        <fullName evidence="5">Dol-P-Glc:Glc(2)Man(9)GlcNAc(2)-PP-Dol alpha-1,2-glucosyltransferase</fullName>
        <ecNumber evidence="4">2.4.1.256</ecNumber>
    </recommendedName>
</protein>
<dbReference type="InterPro" id="IPR016900">
    <property type="entry name" value="Alg10"/>
</dbReference>
<organism evidence="16">
    <name type="scientific">Sarcoptes scabiei</name>
    <name type="common">Itch mite</name>
    <name type="synonym">Acarus scabiei</name>
    <dbReference type="NCBI Taxonomy" id="52283"/>
    <lineage>
        <taxon>Eukaryota</taxon>
        <taxon>Metazoa</taxon>
        <taxon>Ecdysozoa</taxon>
        <taxon>Arthropoda</taxon>
        <taxon>Chelicerata</taxon>
        <taxon>Arachnida</taxon>
        <taxon>Acari</taxon>
        <taxon>Acariformes</taxon>
        <taxon>Sarcoptiformes</taxon>
        <taxon>Astigmata</taxon>
        <taxon>Psoroptidia</taxon>
        <taxon>Sarcoptoidea</taxon>
        <taxon>Sarcoptidae</taxon>
        <taxon>Sarcoptinae</taxon>
        <taxon>Sarcoptes</taxon>
    </lineage>
</organism>
<feature type="region of interest" description="Disordered" evidence="14">
    <location>
        <begin position="59"/>
        <end position="79"/>
    </location>
</feature>
<keyword evidence="10 15" id="KW-1133">Transmembrane helix</keyword>
<dbReference type="GO" id="GO:0006488">
    <property type="term" value="P:dolichol-linked oligosaccharide biosynthetic process"/>
    <property type="evidence" value="ECO:0007669"/>
    <property type="project" value="InterPro"/>
</dbReference>
<keyword evidence="8 15" id="KW-0812">Transmembrane</keyword>
<dbReference type="EC" id="2.4.1.256" evidence="4"/>
<proteinExistence type="inferred from homology"/>
<evidence type="ECO:0000313" key="16">
    <source>
        <dbReference type="EMBL" id="KAF7496466.1"/>
    </source>
</evidence>
<comment type="similarity">
    <text evidence="3">Belongs to the ALG10 glucosyltransferase family.</text>
</comment>
<dbReference type="AlphaFoldDB" id="A0A834RGS1"/>
<feature type="transmembrane region" description="Helical" evidence="15">
    <location>
        <begin position="468"/>
        <end position="484"/>
    </location>
</feature>
<evidence type="ECO:0000256" key="13">
    <source>
        <dbReference type="ARBA" id="ARBA00048064"/>
    </source>
</evidence>
<evidence type="ECO:0000256" key="3">
    <source>
        <dbReference type="ARBA" id="ARBA00010600"/>
    </source>
</evidence>
<feature type="transmembrane region" description="Helical" evidence="15">
    <location>
        <begin position="176"/>
        <end position="193"/>
    </location>
</feature>
<evidence type="ECO:0000256" key="1">
    <source>
        <dbReference type="ARBA" id="ARBA00004477"/>
    </source>
</evidence>
<dbReference type="PANTHER" id="PTHR12989">
    <property type="entry name" value="ALPHA-1,2-GLUCOSYLTRANSFERASE ALG10"/>
    <property type="match status" value="1"/>
</dbReference>
<feature type="compositionally biased region" description="Basic and acidic residues" evidence="14">
    <location>
        <begin position="69"/>
        <end position="78"/>
    </location>
</feature>
<feature type="transmembrane region" description="Helical" evidence="15">
    <location>
        <begin position="548"/>
        <end position="573"/>
    </location>
</feature>
<dbReference type="PANTHER" id="PTHR12989:SF10">
    <property type="entry name" value="DOL-P-GLC:GLC(2)MAN(9)GLCNAC(2)-PP-DOL ALPHA-1,2-GLUCOSYLTRANSFERASE-RELATED"/>
    <property type="match status" value="1"/>
</dbReference>
<evidence type="ECO:0000256" key="8">
    <source>
        <dbReference type="ARBA" id="ARBA00022692"/>
    </source>
</evidence>
<comment type="catalytic activity">
    <reaction evidence="13">
        <text>an alpha-D-Glc-(1-&gt;3)-alpha-D-Glc-(1-&gt;3)-alpha-D-Man-(1-&gt;2)-alpha-D-Man-(1-&gt;2)-alpha-D-Man-(1-&gt;3)-[alpha-D-Man-(1-&gt;2)-alpha-D-Man-(1-&gt;3)-[alpha-D-Man-(1-&gt;2)-alpha-D-Man-(1-&gt;6)]-alpha-D-Man-(1-&gt;6)]-beta-D-Man-(1-&gt;4)-beta-D-GlcNAc-(1-&gt;4)-alpha-D-GlcNAc-diphospho-di-trans,poly-cis-dolichol + a di-trans,poly-cis-dolichyl beta-D-glucosyl phosphate = a alpha-D-Glc-(1-&gt;2)-alpha-D-Glc-(1-&gt;3)-alpha-D-Glc-(1-&gt;3)-alpha-D-Man-(1-&gt;2)-alpha-D-Man-(1-&gt;2)-alpha-D-Man-(1-&gt;3)-[alpha-D-Man-(1-&gt;2)-alpha-D-Man-(1-&gt;3)-[alpha-D-Man-(1-&gt;2)-alpha-D-Man-(1-&gt;6)]-alpha-D-Man-(1-&gt;6)]-beta-D-Man-(1-&gt;4)-beta-D-GlcNAc-(1-&gt;4)-alpha-D-GlcNAc-diphospho-di-trans,poly-cis-dolichol + a di-trans,poly-cis-dolichyl phosphate + H(+)</text>
        <dbReference type="Rhea" id="RHEA:29543"/>
        <dbReference type="Rhea" id="RHEA-COMP:19498"/>
        <dbReference type="Rhea" id="RHEA-COMP:19502"/>
        <dbReference type="Rhea" id="RHEA-COMP:19512"/>
        <dbReference type="Rhea" id="RHEA-COMP:19522"/>
        <dbReference type="ChEBI" id="CHEBI:15378"/>
        <dbReference type="ChEBI" id="CHEBI:57525"/>
        <dbReference type="ChEBI" id="CHEBI:57683"/>
        <dbReference type="ChEBI" id="CHEBI:132522"/>
        <dbReference type="ChEBI" id="CHEBI:132523"/>
        <dbReference type="EC" id="2.4.1.256"/>
    </reaction>
    <physiologicalReaction direction="left-to-right" evidence="13">
        <dbReference type="Rhea" id="RHEA:29544"/>
    </physiologicalReaction>
</comment>
<gene>
    <name evidence="16" type="primary">SSS_71g</name>
    <name evidence="16" type="ORF">SSS_71</name>
</gene>
<evidence type="ECO:0000313" key="17">
    <source>
        <dbReference type="EnsemblMetazoa" id="KAF7496466.1"/>
    </source>
</evidence>
<evidence type="ECO:0000256" key="12">
    <source>
        <dbReference type="ARBA" id="ARBA00044727"/>
    </source>
</evidence>
<feature type="transmembrane region" description="Helical" evidence="15">
    <location>
        <begin position="496"/>
        <end position="518"/>
    </location>
</feature>
<comment type="function">
    <text evidence="12">Dol-P-Glc:Glc(2)Man(9)GlcNAc(2)-PP-Dol alpha-1,2-glucosyltransferase that operates in the biosynthetic pathway of dolichol-linked oligosaccharides, the glycan precursors employed in protein asparagine (N)-glycosylation. The assembly of dolichol-linked oligosaccharides begins on the cytosolic side of the endoplasmic reticulum membrane and finishes in its lumen. The sequential addition of sugars to dolichol pyrophosphate produces dolichol-linked oligosaccharides containing fourteen sugars, including two GlcNAcs, nine mannoses and three glucoses. Once assembled, the oligosaccharide is transferred from the lipid to nascent proteins by oligosaccharyltransferases. In the lumen of the endoplasmic reticulum, adds the third and last glucose residue from dolichyl phosphate glucose (Dol-P-Glc) onto the lipid-linked oligosaccharide intermediate Glc(2)Man(9)GlcNAc(2)-PP-Dol to produce Glc(3)Man(9)GlcNAc(2)-PP-Dol.</text>
</comment>
<dbReference type="OrthoDB" id="4769at2759"/>
<feature type="transmembrane region" description="Helical" evidence="15">
    <location>
        <begin position="231"/>
        <end position="250"/>
    </location>
</feature>
<reference evidence="17" key="3">
    <citation type="submission" date="2022-06" db="UniProtKB">
        <authorList>
            <consortium name="EnsemblMetazoa"/>
        </authorList>
    </citation>
    <scope>IDENTIFICATION</scope>
</reference>
<feature type="transmembrane region" description="Helical" evidence="15">
    <location>
        <begin position="593"/>
        <end position="615"/>
    </location>
</feature>
<reference evidence="16" key="2">
    <citation type="submission" date="2020-01" db="EMBL/GenBank/DDBJ databases">
        <authorList>
            <person name="Korhonen P.K.K."/>
            <person name="Guangxu M.G."/>
            <person name="Wang T.W."/>
            <person name="Stroehlein A.J.S."/>
            <person name="Young N.D."/>
            <person name="Ang C.-S.A."/>
            <person name="Fernando D.W.F."/>
            <person name="Lu H.L."/>
            <person name="Taylor S.T."/>
            <person name="Ehtesham M.E.M."/>
            <person name="Najaraj S.H.N."/>
            <person name="Harsha G.H.G."/>
            <person name="Madugundu A.M."/>
            <person name="Renuse S.R."/>
            <person name="Holt D.H."/>
            <person name="Pandey A.P."/>
            <person name="Papenfuss A.P."/>
            <person name="Gasser R.B.G."/>
            <person name="Fischer K.F."/>
        </authorList>
    </citation>
    <scope>NUCLEOTIDE SEQUENCE</scope>
    <source>
        <strain evidence="16">SSS_KF_BRIS2020</strain>
    </source>
</reference>
<evidence type="ECO:0000256" key="10">
    <source>
        <dbReference type="ARBA" id="ARBA00022989"/>
    </source>
</evidence>
<dbReference type="EMBL" id="WVUK01000007">
    <property type="protein sequence ID" value="KAF7496466.1"/>
    <property type="molecule type" value="Genomic_DNA"/>
</dbReference>
<dbReference type="Pfam" id="PF04922">
    <property type="entry name" value="DIE2_ALG10"/>
    <property type="match status" value="1"/>
</dbReference>
<name>A0A834RGS1_SARSC</name>
<evidence type="ECO:0000256" key="4">
    <source>
        <dbReference type="ARBA" id="ARBA00011967"/>
    </source>
</evidence>
<keyword evidence="6" id="KW-0328">Glycosyltransferase</keyword>
<feature type="transmembrane region" description="Helical" evidence="15">
    <location>
        <begin position="423"/>
        <end position="447"/>
    </location>
</feature>
<evidence type="ECO:0000256" key="2">
    <source>
        <dbReference type="ARBA" id="ARBA00004922"/>
    </source>
</evidence>
<keyword evidence="11 15" id="KW-0472">Membrane</keyword>
<evidence type="ECO:0000256" key="14">
    <source>
        <dbReference type="SAM" id="MobiDB-lite"/>
    </source>
</evidence>
<dbReference type="Proteomes" id="UP000070412">
    <property type="component" value="Unassembled WGS sequence"/>
</dbReference>
<keyword evidence="9" id="KW-0256">Endoplasmic reticulum</keyword>
<feature type="transmembrane region" description="Helical" evidence="15">
    <location>
        <begin position="262"/>
        <end position="282"/>
    </location>
</feature>
<reference evidence="18" key="1">
    <citation type="journal article" date="2020" name="PLoS Negl. Trop. Dis.">
        <title>High-quality nuclear genome for Sarcoptes scabiei-A critical resource for a neglected parasite.</title>
        <authorList>
            <person name="Korhonen P.K."/>
            <person name="Gasser R.B."/>
            <person name="Ma G."/>
            <person name="Wang T."/>
            <person name="Stroehlein A.J."/>
            <person name="Young N.D."/>
            <person name="Ang C.S."/>
            <person name="Fernando D.D."/>
            <person name="Lu H.C."/>
            <person name="Taylor S."/>
            <person name="Reynolds S.L."/>
            <person name="Mofiz E."/>
            <person name="Najaraj S.H."/>
            <person name="Gowda H."/>
            <person name="Madugundu A."/>
            <person name="Renuse S."/>
            <person name="Holt D."/>
            <person name="Pandey A."/>
            <person name="Papenfuss A.T."/>
            <person name="Fischer K."/>
        </authorList>
    </citation>
    <scope>NUCLEOTIDE SEQUENCE [LARGE SCALE GENOMIC DNA]</scope>
</reference>
<feature type="transmembrane region" description="Helical" evidence="15">
    <location>
        <begin position="316"/>
        <end position="342"/>
    </location>
</feature>
<feature type="transmembrane region" description="Helical" evidence="15">
    <location>
        <begin position="636"/>
        <end position="658"/>
    </location>
</feature>
<keyword evidence="18" id="KW-1185">Reference proteome</keyword>
<dbReference type="GO" id="GO:0005789">
    <property type="term" value="C:endoplasmic reticulum membrane"/>
    <property type="evidence" value="ECO:0007669"/>
    <property type="project" value="UniProtKB-SubCell"/>
</dbReference>
<evidence type="ECO:0000313" key="18">
    <source>
        <dbReference type="Proteomes" id="UP000070412"/>
    </source>
</evidence>
<evidence type="ECO:0000256" key="6">
    <source>
        <dbReference type="ARBA" id="ARBA00022676"/>
    </source>
</evidence>
<sequence length="673" mass="79527">MDDQWRLNPNHSEIQTPLSKRLSQSNCSQCYLLQCKSIHKDRLHSSSCSKRSVNQYHHSIDSEPYDGSPKQKSEELPKNRPVALQKIALRKRLPSIIDWEQSVTAFPLITHHMESEPITEKENIPNEASCGVFDAFNSLNRSSFLNNAETDSSAKSRWIVEKRSESLTKMLSTKRSLIYFSFLLECFAIAFWFNKTQPNEFIDEQFHWNQTKAYCGGNFFEWNEKITTPPGLYLISYVFSKLISLLGFDADRCESLNLLRSINIIFSIGNLILFRNYFHYFFKITSSIKFSSPASSKNIDLQSLLSSLSVVHLPPLFFFTFLFYTDIGSIFFIILTYYMAIVRERHWIATFSGFISLLFRQTNIVWLFFIAASSSIDISILHYVQHSEYGKNHFRILNKSIYFPPFECRFSNPKYFICFITDLIISICWANIGYLANAFIFLIFLFINKGIVLGDRNAHQSVLHLAQIPYYLTFSFIFAWPLILNYSNLIKVFNQIISRPTLIIVCTIFLVICLCPVFKYEHPYLLADNRHYVFYLWRKFWFRKDYAWFRYLPLPFYLLTLISIWNLAHFPSINEFKRPLKFLRFDAENFKKILFFISLIITIVPQSLIEFRYFLTPFVIWRLNVRLAAEVNHKNSLQVIELVWFLILNLLTFFIFHFKTFQHLDGSIQRIIW</sequence>
<evidence type="ECO:0000256" key="5">
    <source>
        <dbReference type="ARBA" id="ARBA00018512"/>
    </source>
</evidence>